<dbReference type="AlphaFoldDB" id="A0A3R9P716"/>
<comment type="caution">
    <text evidence="1">The sequence shown here is derived from an EMBL/GenBank/DDBJ whole genome shotgun (WGS) entry which is preliminary data.</text>
</comment>
<organism evidence="1 2">
    <name type="scientific">Salibacterium salarium</name>
    <dbReference type="NCBI Taxonomy" id="284579"/>
    <lineage>
        <taxon>Bacteria</taxon>
        <taxon>Bacillati</taxon>
        <taxon>Bacillota</taxon>
        <taxon>Bacilli</taxon>
        <taxon>Bacillales</taxon>
        <taxon>Bacillaceae</taxon>
    </lineage>
</organism>
<reference evidence="1 2" key="1">
    <citation type="submission" date="2018-10" db="EMBL/GenBank/DDBJ databases">
        <title>Draft genome sequence of Bacillus salarius IM0101, isolated from a hypersaline soil in Inner Mongolia, China.</title>
        <authorList>
            <person name="Yamprayoonswat W."/>
            <person name="Boonvisut S."/>
            <person name="Jumpathong W."/>
            <person name="Sittihan S."/>
            <person name="Ruangsuj P."/>
            <person name="Wanthongcharoen S."/>
            <person name="Thongpramul N."/>
            <person name="Pimmason S."/>
            <person name="Yu B."/>
            <person name="Yasawong M."/>
        </authorList>
    </citation>
    <scope>NUCLEOTIDE SEQUENCE [LARGE SCALE GENOMIC DNA]</scope>
    <source>
        <strain evidence="1 2">IM0101</strain>
    </source>
</reference>
<accession>A0A3R9P716</accession>
<dbReference type="EMBL" id="RBVX01000004">
    <property type="protein sequence ID" value="RSL34148.1"/>
    <property type="molecule type" value="Genomic_DNA"/>
</dbReference>
<proteinExistence type="predicted"/>
<evidence type="ECO:0000313" key="1">
    <source>
        <dbReference type="EMBL" id="RSL34148.1"/>
    </source>
</evidence>
<dbReference type="Proteomes" id="UP000275076">
    <property type="component" value="Unassembled WGS sequence"/>
</dbReference>
<evidence type="ECO:0000313" key="2">
    <source>
        <dbReference type="Proteomes" id="UP000275076"/>
    </source>
</evidence>
<gene>
    <name evidence="1" type="ORF">D7Z54_06160</name>
</gene>
<keyword evidence="2" id="KW-1185">Reference proteome</keyword>
<name>A0A3R9P716_9BACI</name>
<protein>
    <submittedName>
        <fullName evidence="1">Uncharacterized protein</fullName>
    </submittedName>
</protein>
<sequence length="80" mass="9375">MGHVLRQHRTDLHPADLRVSPRPHASFFGSSTHAFPVGFARLPLLLKVRPKIELAQILYFFLLHQKLHILYILSFKKNRH</sequence>